<dbReference type="Proteomes" id="UP000624709">
    <property type="component" value="Unassembled WGS sequence"/>
</dbReference>
<evidence type="ECO:0000313" key="3">
    <source>
        <dbReference type="EMBL" id="GIE73866.1"/>
    </source>
</evidence>
<feature type="region of interest" description="Disordered" evidence="1">
    <location>
        <begin position="238"/>
        <end position="258"/>
    </location>
</feature>
<gene>
    <name evidence="3" type="ORF">Apa02nite_099740</name>
</gene>
<keyword evidence="2" id="KW-1133">Transmembrane helix</keyword>
<name>A0ABQ4BT60_9ACTN</name>
<evidence type="ECO:0000256" key="1">
    <source>
        <dbReference type="SAM" id="MobiDB-lite"/>
    </source>
</evidence>
<feature type="transmembrane region" description="Helical" evidence="2">
    <location>
        <begin position="112"/>
        <end position="134"/>
    </location>
</feature>
<evidence type="ECO:0000313" key="4">
    <source>
        <dbReference type="Proteomes" id="UP000624709"/>
    </source>
</evidence>
<organism evidence="3 4">
    <name type="scientific">Actinoplanes palleronii</name>
    <dbReference type="NCBI Taxonomy" id="113570"/>
    <lineage>
        <taxon>Bacteria</taxon>
        <taxon>Bacillati</taxon>
        <taxon>Actinomycetota</taxon>
        <taxon>Actinomycetes</taxon>
        <taxon>Micromonosporales</taxon>
        <taxon>Micromonosporaceae</taxon>
        <taxon>Actinoplanes</taxon>
    </lineage>
</organism>
<dbReference type="RefSeq" id="WP_203831409.1">
    <property type="nucleotide sequence ID" value="NZ_BAAATY010000011.1"/>
</dbReference>
<keyword evidence="4" id="KW-1185">Reference proteome</keyword>
<feature type="transmembrane region" description="Helical" evidence="2">
    <location>
        <begin position="79"/>
        <end position="100"/>
    </location>
</feature>
<accession>A0ABQ4BT60</accession>
<reference evidence="3 4" key="1">
    <citation type="submission" date="2021-01" db="EMBL/GenBank/DDBJ databases">
        <title>Whole genome shotgun sequence of Actinoplanes palleronii NBRC 14916.</title>
        <authorList>
            <person name="Komaki H."/>
            <person name="Tamura T."/>
        </authorList>
    </citation>
    <scope>NUCLEOTIDE SEQUENCE [LARGE SCALE GENOMIC DNA]</scope>
    <source>
        <strain evidence="3 4">NBRC 14916</strain>
    </source>
</reference>
<keyword evidence="2" id="KW-0812">Transmembrane</keyword>
<feature type="compositionally biased region" description="Basic residues" evidence="1">
    <location>
        <begin position="249"/>
        <end position="258"/>
    </location>
</feature>
<evidence type="ECO:0000256" key="2">
    <source>
        <dbReference type="SAM" id="Phobius"/>
    </source>
</evidence>
<keyword evidence="2" id="KW-0472">Membrane</keyword>
<sequence length="258" mass="26455">MAEKPVGAEEMLRPLEWAVPAADLTANVKLQDLLIGLQLLGTDEQRAQAATNEWNKDTPGSIQVIRSGAMGITRWWARLTRWVAGAGGVAAILGTAAGAITAVREALGEPLIVALVAGGAVVTASALLSAALLIKGDLEARGVATAARNSGRAEVAAAFLTGTAALPGQAKGQALAAELTAALSGGRPVFVQCQNLLDPQRVTGFSRVTAGGYQVNLGGDLWRPIEDVIGYRIEAPPAAAPAPSANGRSKVRKPFGAR</sequence>
<comment type="caution">
    <text evidence="3">The sequence shown here is derived from an EMBL/GenBank/DDBJ whole genome shotgun (WGS) entry which is preliminary data.</text>
</comment>
<proteinExistence type="predicted"/>
<dbReference type="EMBL" id="BOMS01000192">
    <property type="protein sequence ID" value="GIE73866.1"/>
    <property type="molecule type" value="Genomic_DNA"/>
</dbReference>
<protein>
    <submittedName>
        <fullName evidence="3">Uncharacterized protein</fullName>
    </submittedName>
</protein>